<feature type="compositionally biased region" description="Basic and acidic residues" evidence="3">
    <location>
        <begin position="86"/>
        <end position="95"/>
    </location>
</feature>
<feature type="compositionally biased region" description="Low complexity" evidence="3">
    <location>
        <begin position="515"/>
        <end position="526"/>
    </location>
</feature>
<dbReference type="Pfam" id="PF00013">
    <property type="entry name" value="KH_1"/>
    <property type="match status" value="3"/>
</dbReference>
<feature type="domain" description="K Homology" evidence="4">
    <location>
        <begin position="350"/>
        <end position="421"/>
    </location>
</feature>
<dbReference type="PROSITE" id="PS50084">
    <property type="entry name" value="KH_TYPE_1"/>
    <property type="match status" value="3"/>
</dbReference>
<feature type="compositionally biased region" description="Low complexity" evidence="3">
    <location>
        <begin position="453"/>
        <end position="463"/>
    </location>
</feature>
<comment type="caution">
    <text evidence="5">The sequence shown here is derived from an EMBL/GenBank/DDBJ whole genome shotgun (WGS) entry which is preliminary data.</text>
</comment>
<feature type="compositionally biased region" description="Low complexity" evidence="3">
    <location>
        <begin position="76"/>
        <end position="85"/>
    </location>
</feature>
<feature type="domain" description="K Homology" evidence="4">
    <location>
        <begin position="131"/>
        <end position="201"/>
    </location>
</feature>
<dbReference type="SMART" id="SM00322">
    <property type="entry name" value="KH"/>
    <property type="match status" value="3"/>
</dbReference>
<dbReference type="InterPro" id="IPR004088">
    <property type="entry name" value="KH_dom_type_1"/>
</dbReference>
<feature type="domain" description="K Homology" evidence="4">
    <location>
        <begin position="232"/>
        <end position="304"/>
    </location>
</feature>
<dbReference type="PANTHER" id="PTHR10288">
    <property type="entry name" value="KH DOMAIN CONTAINING RNA BINDING PROTEIN"/>
    <property type="match status" value="1"/>
</dbReference>
<dbReference type="InterPro" id="IPR004087">
    <property type="entry name" value="KH_dom"/>
</dbReference>
<evidence type="ECO:0000259" key="4">
    <source>
        <dbReference type="SMART" id="SM00322"/>
    </source>
</evidence>
<organism evidence="5 6">
    <name type="scientific">Helicostylum pulchrum</name>
    <dbReference type="NCBI Taxonomy" id="562976"/>
    <lineage>
        <taxon>Eukaryota</taxon>
        <taxon>Fungi</taxon>
        <taxon>Fungi incertae sedis</taxon>
        <taxon>Mucoromycota</taxon>
        <taxon>Mucoromycotina</taxon>
        <taxon>Mucoromycetes</taxon>
        <taxon>Mucorales</taxon>
        <taxon>Mucorineae</taxon>
        <taxon>Mucoraceae</taxon>
        <taxon>Helicostylum</taxon>
    </lineage>
</organism>
<feature type="compositionally biased region" description="Low complexity" evidence="3">
    <location>
        <begin position="432"/>
        <end position="444"/>
    </location>
</feature>
<feature type="region of interest" description="Disordered" evidence="3">
    <location>
        <begin position="380"/>
        <end position="401"/>
    </location>
</feature>
<keyword evidence="2" id="KW-0694">RNA-binding</keyword>
<feature type="compositionally biased region" description="Basic and acidic residues" evidence="3">
    <location>
        <begin position="110"/>
        <end position="123"/>
    </location>
</feature>
<feature type="compositionally biased region" description="Basic and acidic residues" evidence="3">
    <location>
        <begin position="633"/>
        <end position="644"/>
    </location>
</feature>
<dbReference type="SUPFAM" id="SSF54791">
    <property type="entry name" value="Eukaryotic type KH-domain (KH-domain type I)"/>
    <property type="match status" value="3"/>
</dbReference>
<gene>
    <name evidence="5" type="ORF">HPULCUR_004888</name>
</gene>
<keyword evidence="6" id="KW-1185">Reference proteome</keyword>
<evidence type="ECO:0000256" key="3">
    <source>
        <dbReference type="SAM" id="MobiDB-lite"/>
    </source>
</evidence>
<dbReference type="InterPro" id="IPR036612">
    <property type="entry name" value="KH_dom_type_1_sf"/>
</dbReference>
<protein>
    <recommendedName>
        <fullName evidence="4">K Homology domain-containing protein</fullName>
    </recommendedName>
</protein>
<evidence type="ECO:0000313" key="5">
    <source>
        <dbReference type="EMBL" id="GAA5799472.1"/>
    </source>
</evidence>
<feature type="region of interest" description="Disordered" evidence="3">
    <location>
        <begin position="591"/>
        <end position="644"/>
    </location>
</feature>
<dbReference type="CDD" id="cd00105">
    <property type="entry name" value="KH-I"/>
    <property type="match status" value="1"/>
</dbReference>
<sequence>MDGNNYSAVPPPPSLSSPVKGSTPLDFNDALSKARAIAEKLKQQSSSSQVDSTPAQSSYSGTKRGYNEDDRDEYRSSPSRSYGSYQDDRDSKRSAYDSGSSRPAYGGNNDSRRFGLGSDERKPYGQSYGGGGHSEEYSVPNHMVGLLIGKGGENLKKIERMSGVSKVQFSNDATGSERQVHLTGEPDQISIARDMIRQMVEDAQNNDVNRFTGAGGNGAMGGRPDYQGAPQGGHTVTIKIPVTKVGLVIGRGGETIRDFEERSKAKILIASDGSGDINNERVINIVGDENAVQHAKSLIEDIVFGSNNVIPSRNWGNQAQPYGNGSGGYEQPGYAPPNSSYGVNRMGRPDDERIFVTVPATSVGLIIGRGGETVRALQEQSGARVKIDPTNDPNSEERVVNISGDPKCVAIAKQLVEDKVAEATRSSGGRYAGYNNNNDSYSSSGRGGGYKSQSQDYGQQPGYQQGGNEGYDYSQYSQYYAQYGYGQSGQEGEGYQQYPGYQYAGYNEQIPGTEQQQQQQQAGDSSAPPPPGSDDRKSSDTSNKEDVKSNETNPGSVDPSAYYAQYYGGQQTTPEQQQAYYQWYQQYYGQQPQQSYDSYDQSQQQGQQQDQQENDEPSKQQYSDVDGEPIDDNDNKKDSTGTKD</sequence>
<feature type="compositionally biased region" description="Polar residues" evidence="3">
    <location>
        <begin position="43"/>
        <end position="61"/>
    </location>
</feature>
<feature type="compositionally biased region" description="Basic and acidic residues" evidence="3">
    <location>
        <begin position="533"/>
        <end position="549"/>
    </location>
</feature>
<reference evidence="5 6" key="1">
    <citation type="submission" date="2024-04" db="EMBL/GenBank/DDBJ databases">
        <title>genome sequences of Mucor flavus KT1a and Helicostylum pulchrum KT1b strains isolation_sourced from the surface of a dry-aged beef.</title>
        <authorList>
            <person name="Toyotome T."/>
            <person name="Hosono M."/>
            <person name="Torimaru M."/>
            <person name="Fukuda K."/>
            <person name="Mikami N."/>
        </authorList>
    </citation>
    <scope>NUCLEOTIDE SEQUENCE [LARGE SCALE GENOMIC DNA]</scope>
    <source>
        <strain evidence="5 6">KT1b</strain>
    </source>
</reference>
<name>A0ABP9XXJ1_9FUNG</name>
<feature type="compositionally biased region" description="Low complexity" evidence="3">
    <location>
        <begin position="591"/>
        <end position="611"/>
    </location>
</feature>
<keyword evidence="1" id="KW-0677">Repeat</keyword>
<dbReference type="Gene3D" id="3.30.1370.10">
    <property type="entry name" value="K Homology domain, type 1"/>
    <property type="match status" value="3"/>
</dbReference>
<feature type="compositionally biased region" description="Basic and acidic residues" evidence="3">
    <location>
        <begin position="385"/>
        <end position="399"/>
    </location>
</feature>
<evidence type="ECO:0000313" key="6">
    <source>
        <dbReference type="Proteomes" id="UP001476247"/>
    </source>
</evidence>
<evidence type="ECO:0000256" key="2">
    <source>
        <dbReference type="PROSITE-ProRule" id="PRU00117"/>
    </source>
</evidence>
<proteinExistence type="predicted"/>
<dbReference type="EMBL" id="BAABUJ010000013">
    <property type="protein sequence ID" value="GAA5799472.1"/>
    <property type="molecule type" value="Genomic_DNA"/>
</dbReference>
<accession>A0ABP9XXJ1</accession>
<feature type="region of interest" description="Disordered" evidence="3">
    <location>
        <begin position="1"/>
        <end position="136"/>
    </location>
</feature>
<dbReference type="Proteomes" id="UP001476247">
    <property type="component" value="Unassembled WGS sequence"/>
</dbReference>
<feature type="region of interest" description="Disordered" evidence="3">
    <location>
        <begin position="423"/>
        <end position="471"/>
    </location>
</feature>
<feature type="compositionally biased region" description="Basic and acidic residues" evidence="3">
    <location>
        <begin position="65"/>
        <end position="75"/>
    </location>
</feature>
<feature type="region of interest" description="Disordered" evidence="3">
    <location>
        <begin position="509"/>
        <end position="574"/>
    </location>
</feature>
<evidence type="ECO:0000256" key="1">
    <source>
        <dbReference type="ARBA" id="ARBA00022737"/>
    </source>
</evidence>
<feature type="compositionally biased region" description="Low complexity" evidence="3">
    <location>
        <begin position="561"/>
        <end position="574"/>
    </location>
</feature>